<keyword evidence="2" id="KW-1185">Reference proteome</keyword>
<organism evidence="1 2">
    <name type="scientific">Microlunatus spumicola</name>
    <dbReference type="NCBI Taxonomy" id="81499"/>
    <lineage>
        <taxon>Bacteria</taxon>
        <taxon>Bacillati</taxon>
        <taxon>Actinomycetota</taxon>
        <taxon>Actinomycetes</taxon>
        <taxon>Propionibacteriales</taxon>
        <taxon>Propionibacteriaceae</taxon>
        <taxon>Microlunatus</taxon>
    </lineage>
</organism>
<comment type="caution">
    <text evidence="1">The sequence shown here is derived from an EMBL/GenBank/DDBJ whole genome shotgun (WGS) entry which is preliminary data.</text>
</comment>
<gene>
    <name evidence="1" type="ORF">GCM10022197_30300</name>
</gene>
<dbReference type="RefSeq" id="WP_204913456.1">
    <property type="nucleotide sequence ID" value="NZ_BAAAYR010000004.1"/>
</dbReference>
<dbReference type="Proteomes" id="UP001500767">
    <property type="component" value="Unassembled WGS sequence"/>
</dbReference>
<sequence>MADDSRIIALGFGKYARSNKIFALERLTGEQRGGGRRTRVWIEGVPEPIIASRTEITILRDMGEEAAVDVPVLDEALDLAARLAAAADAGRVDLSDLGRRARRVLASTTQPPLPADD</sequence>
<evidence type="ECO:0000313" key="2">
    <source>
        <dbReference type="Proteomes" id="UP001500767"/>
    </source>
</evidence>
<evidence type="ECO:0000313" key="1">
    <source>
        <dbReference type="EMBL" id="GAA3571691.1"/>
    </source>
</evidence>
<reference evidence="2" key="1">
    <citation type="journal article" date="2019" name="Int. J. Syst. Evol. Microbiol.">
        <title>The Global Catalogue of Microorganisms (GCM) 10K type strain sequencing project: providing services to taxonomists for standard genome sequencing and annotation.</title>
        <authorList>
            <consortium name="The Broad Institute Genomics Platform"/>
            <consortium name="The Broad Institute Genome Sequencing Center for Infectious Disease"/>
            <person name="Wu L."/>
            <person name="Ma J."/>
        </authorList>
    </citation>
    <scope>NUCLEOTIDE SEQUENCE [LARGE SCALE GENOMIC DNA]</scope>
    <source>
        <strain evidence="2">JCM 16540</strain>
    </source>
</reference>
<name>A0ABP6XS44_9ACTN</name>
<accession>A0ABP6XS44</accession>
<protein>
    <submittedName>
        <fullName evidence="1">Uncharacterized protein</fullName>
    </submittedName>
</protein>
<proteinExistence type="predicted"/>
<dbReference type="EMBL" id="BAAAYR010000004">
    <property type="protein sequence ID" value="GAA3571691.1"/>
    <property type="molecule type" value="Genomic_DNA"/>
</dbReference>